<keyword evidence="1" id="KW-1133">Transmembrane helix</keyword>
<proteinExistence type="predicted"/>
<reference evidence="2" key="1">
    <citation type="submission" date="2020-03" db="EMBL/GenBank/DDBJ databases">
        <title>The deep terrestrial virosphere.</title>
        <authorList>
            <person name="Holmfeldt K."/>
            <person name="Nilsson E."/>
            <person name="Simone D."/>
            <person name="Lopez-Fernandez M."/>
            <person name="Wu X."/>
            <person name="de Brujin I."/>
            <person name="Lundin D."/>
            <person name="Andersson A."/>
            <person name="Bertilsson S."/>
            <person name="Dopson M."/>
        </authorList>
    </citation>
    <scope>NUCLEOTIDE SEQUENCE</scope>
    <source>
        <strain evidence="2">TM448A00538</strain>
    </source>
</reference>
<evidence type="ECO:0000313" key="2">
    <source>
        <dbReference type="EMBL" id="QJA46840.1"/>
    </source>
</evidence>
<gene>
    <name evidence="2" type="ORF">TM448A00538_0002</name>
</gene>
<protein>
    <submittedName>
        <fullName evidence="2">Uncharacterized protein</fullName>
    </submittedName>
</protein>
<feature type="transmembrane region" description="Helical" evidence="1">
    <location>
        <begin position="20"/>
        <end position="41"/>
    </location>
</feature>
<organism evidence="2">
    <name type="scientific">viral metagenome</name>
    <dbReference type="NCBI Taxonomy" id="1070528"/>
    <lineage>
        <taxon>unclassified sequences</taxon>
        <taxon>metagenomes</taxon>
        <taxon>organismal metagenomes</taxon>
    </lineage>
</organism>
<keyword evidence="1" id="KW-0812">Transmembrane</keyword>
<name>A0A6H1ZI17_9ZZZZ</name>
<evidence type="ECO:0000256" key="1">
    <source>
        <dbReference type="SAM" id="Phobius"/>
    </source>
</evidence>
<sequence length="128" mass="14484">MRFADQFVKTNGNGERKLSFKGVLTILSILVSLIIIGTAIGKSAQFIQTVKDTVKVVKNNQIKIDTLIIEANVVQNSNTKLLEEILKKLDPQNAEKIIEKIKKENAEQIRKLKEDLNIKWNDLVAKKN</sequence>
<accession>A0A6H1ZI17</accession>
<dbReference type="AlphaFoldDB" id="A0A6H1ZI17"/>
<keyword evidence="1" id="KW-0472">Membrane</keyword>
<dbReference type="EMBL" id="MT144023">
    <property type="protein sequence ID" value="QJA46840.1"/>
    <property type="molecule type" value="Genomic_DNA"/>
</dbReference>